<feature type="transmembrane region" description="Helical" evidence="1">
    <location>
        <begin position="7"/>
        <end position="24"/>
    </location>
</feature>
<keyword evidence="1" id="KW-0812">Transmembrane</keyword>
<dbReference type="OrthoDB" id="2117453at2759"/>
<accession>A0A3D8RUA5</accession>
<evidence type="ECO:0000313" key="3">
    <source>
        <dbReference type="Proteomes" id="UP000256645"/>
    </source>
</evidence>
<gene>
    <name evidence="2" type="ORF">BP6252_05638</name>
</gene>
<evidence type="ECO:0008006" key="4">
    <source>
        <dbReference type="Google" id="ProtNLM"/>
    </source>
</evidence>
<dbReference type="EMBL" id="PDLM01000005">
    <property type="protein sequence ID" value="RDW77585.1"/>
    <property type="molecule type" value="Genomic_DNA"/>
</dbReference>
<evidence type="ECO:0000313" key="2">
    <source>
        <dbReference type="EMBL" id="RDW77585.1"/>
    </source>
</evidence>
<comment type="caution">
    <text evidence="2">The sequence shown here is derived from an EMBL/GenBank/DDBJ whole genome shotgun (WGS) entry which is preliminary data.</text>
</comment>
<feature type="transmembrane region" description="Helical" evidence="1">
    <location>
        <begin position="36"/>
        <end position="54"/>
    </location>
</feature>
<dbReference type="AlphaFoldDB" id="A0A3D8RUA5"/>
<keyword evidence="1" id="KW-0472">Membrane</keyword>
<keyword evidence="1" id="KW-1133">Transmembrane helix</keyword>
<keyword evidence="3" id="KW-1185">Reference proteome</keyword>
<sequence length="84" mass="9096">MIEGGISGLYFVGFIAMAIAVARLDECVGDLCTASRADTFISALACLFWVISATKRAIQLLKGNEGYEKIKDVEKGKQQSVSNY</sequence>
<protein>
    <recommendedName>
        <fullName evidence="4">MARVEL domain-containing protein</fullName>
    </recommendedName>
</protein>
<dbReference type="Proteomes" id="UP000256645">
    <property type="component" value="Unassembled WGS sequence"/>
</dbReference>
<organism evidence="2 3">
    <name type="scientific">Coleophoma cylindrospora</name>
    <dbReference type="NCBI Taxonomy" id="1849047"/>
    <lineage>
        <taxon>Eukaryota</taxon>
        <taxon>Fungi</taxon>
        <taxon>Dikarya</taxon>
        <taxon>Ascomycota</taxon>
        <taxon>Pezizomycotina</taxon>
        <taxon>Leotiomycetes</taxon>
        <taxon>Helotiales</taxon>
        <taxon>Dermateaceae</taxon>
        <taxon>Coleophoma</taxon>
    </lineage>
</organism>
<proteinExistence type="predicted"/>
<name>A0A3D8RUA5_9HELO</name>
<evidence type="ECO:0000256" key="1">
    <source>
        <dbReference type="SAM" id="Phobius"/>
    </source>
</evidence>
<reference evidence="2 3" key="1">
    <citation type="journal article" date="2018" name="IMA Fungus">
        <title>IMA Genome-F 9: Draft genome sequence of Annulohypoxylon stygium, Aspergillus mulundensis, Berkeleyomyces basicola (syn. Thielaviopsis basicola), Ceratocystis smalleyi, two Cercospora beticola strains, Coleophoma cylindrospora, Fusarium fracticaudum, Phialophora cf. hyalina, and Morchella septimelata.</title>
        <authorList>
            <person name="Wingfield B.D."/>
            <person name="Bills G.F."/>
            <person name="Dong Y."/>
            <person name="Huang W."/>
            <person name="Nel W.J."/>
            <person name="Swalarsk-Parry B.S."/>
            <person name="Vaghefi N."/>
            <person name="Wilken P.M."/>
            <person name="An Z."/>
            <person name="de Beer Z.W."/>
            <person name="De Vos L."/>
            <person name="Chen L."/>
            <person name="Duong T.A."/>
            <person name="Gao Y."/>
            <person name="Hammerbacher A."/>
            <person name="Kikkert J.R."/>
            <person name="Li Y."/>
            <person name="Li H."/>
            <person name="Li K."/>
            <person name="Li Q."/>
            <person name="Liu X."/>
            <person name="Ma X."/>
            <person name="Naidoo K."/>
            <person name="Pethybridge S.J."/>
            <person name="Sun J."/>
            <person name="Steenkamp E.T."/>
            <person name="van der Nest M.A."/>
            <person name="van Wyk S."/>
            <person name="Wingfield M.J."/>
            <person name="Xiong C."/>
            <person name="Yue Q."/>
            <person name="Zhang X."/>
        </authorList>
    </citation>
    <scope>NUCLEOTIDE SEQUENCE [LARGE SCALE GENOMIC DNA]</scope>
    <source>
        <strain evidence="2 3">BP6252</strain>
    </source>
</reference>